<keyword evidence="2" id="KW-1185">Reference proteome</keyword>
<organism evidence="1 2">
    <name type="scientific">Clonostachys byssicola</name>
    <dbReference type="NCBI Taxonomy" id="160290"/>
    <lineage>
        <taxon>Eukaryota</taxon>
        <taxon>Fungi</taxon>
        <taxon>Dikarya</taxon>
        <taxon>Ascomycota</taxon>
        <taxon>Pezizomycotina</taxon>
        <taxon>Sordariomycetes</taxon>
        <taxon>Hypocreomycetidae</taxon>
        <taxon>Hypocreales</taxon>
        <taxon>Bionectriaceae</taxon>
        <taxon>Clonostachys</taxon>
    </lineage>
</organism>
<comment type="caution">
    <text evidence="1">The sequence shown here is derived from an EMBL/GenBank/DDBJ whole genome shotgun (WGS) entry which is preliminary data.</text>
</comment>
<dbReference type="Proteomes" id="UP000754883">
    <property type="component" value="Unassembled WGS sequence"/>
</dbReference>
<evidence type="ECO:0000313" key="1">
    <source>
        <dbReference type="EMBL" id="CAG9981968.1"/>
    </source>
</evidence>
<evidence type="ECO:0000313" key="2">
    <source>
        <dbReference type="Proteomes" id="UP000754883"/>
    </source>
</evidence>
<proteinExistence type="predicted"/>
<protein>
    <submittedName>
        <fullName evidence="1">Uncharacterized protein</fullName>
    </submittedName>
</protein>
<name>A0A9N9U4L3_9HYPO</name>
<dbReference type="AlphaFoldDB" id="A0A9N9U4L3"/>
<sequence>MATFTVGLAERVLWKTEATNAAGKARATVFILLTKCYLWNTEAGWPTDESSATVLFALAIIDLRDTDTSSAASEVRRALVVRSAPGKVQDALLTFAAEPQRTAGLANCTATVIFASKILGYTETRRATEKPSAAVCVKLTQSAAWNTLVGRSTDEAIGALSVALTVSRNRHADASGTTAKTSPAALVVLAGSKLWNTEVGWTTNETVLAATVVVAGGSDTEPVRATDKSTIAIIVCDARKTNVNAKSQRATDEAERAIAWNGAGCASSRNADTPRTTNKAIAAIRIGPAEQGVFDTDPERAANEADCAISTYEAWVAILVQSTVVGGIRGTDTKRPANLAKTAVLIVLAQGRAIWNADSERAAHTSDATVATCSARIGAFRDTHAGWAADEPDAAVDIRSALGVRNADTIRNAGSGWATFKTWRAVAFDSATGTTSRDADSKGTADEAEVTVFVCGTQGRAIRNTDTGRATDLTNSANLSSSPACRLTTRNALLARPADESSSAVLVDSAAAAGIQDTSAEWPADKAEVALPVCVTE</sequence>
<dbReference type="OrthoDB" id="10259159at2759"/>
<dbReference type="EMBL" id="CABFNO020001328">
    <property type="protein sequence ID" value="CAG9981968.1"/>
    <property type="molecule type" value="Genomic_DNA"/>
</dbReference>
<gene>
    <name evidence="1" type="ORF">CBYS24578_00009534</name>
</gene>
<reference evidence="1" key="1">
    <citation type="submission" date="2021-10" db="EMBL/GenBank/DDBJ databases">
        <authorList>
            <person name="Piombo E."/>
        </authorList>
    </citation>
    <scope>NUCLEOTIDE SEQUENCE</scope>
</reference>
<accession>A0A9N9U4L3</accession>